<evidence type="ECO:0000313" key="4">
    <source>
        <dbReference type="EMBL" id="QFG73655.1"/>
    </source>
</evidence>
<sequence>MFRQRFAPSSIFKWFFNRSNRNNSSLSSSNNYLPILSRISSRVYPIDSDRLELNPSTVPSEQYMLDTLVQSILDNANTPEIAEFLTQVEPPSNDHDHHHHHHHDHHHDHNHINKIYSDNGELCVICQHNISEVCYALECEHMFHIECLNRWIDSNSNCPLCRHEITSI</sequence>
<evidence type="ECO:0000256" key="1">
    <source>
        <dbReference type="PROSITE-ProRule" id="PRU00175"/>
    </source>
</evidence>
<keyword evidence="1" id="KW-0479">Metal-binding</keyword>
<protein>
    <recommendedName>
        <fullName evidence="3">RING-type domain-containing protein</fullName>
    </recommendedName>
</protein>
<keyword evidence="1" id="KW-0862">Zinc</keyword>
<reference evidence="4" key="1">
    <citation type="journal article" date="2019" name="Philos. Trans. R. Soc. Lond., B, Biol. Sci.">
        <title>Targeted metagenomic recovery of four divergent viruses reveals shared and distinctive characteristics of giant viruses of marine eukaryotes.</title>
        <authorList>
            <person name="Needham D.M."/>
            <person name="Poirier C."/>
            <person name="Hehenberger E."/>
            <person name="Jimenez V."/>
            <person name="Swalwell J.E."/>
            <person name="Santoro A.E."/>
            <person name="Worden A.Z."/>
        </authorList>
    </citation>
    <scope>NUCLEOTIDE SEQUENCE</scope>
    <source>
        <strain evidence="4">OPacV-662</strain>
    </source>
</reference>
<dbReference type="SUPFAM" id="SSF57850">
    <property type="entry name" value="RING/U-box"/>
    <property type="match status" value="1"/>
</dbReference>
<evidence type="ECO:0000256" key="2">
    <source>
        <dbReference type="SAM" id="MobiDB-lite"/>
    </source>
</evidence>
<keyword evidence="1" id="KW-0863">Zinc-finger</keyword>
<organism evidence="4">
    <name type="scientific">Megaviridae environmental sample</name>
    <dbReference type="NCBI Taxonomy" id="1737588"/>
    <lineage>
        <taxon>Viruses</taxon>
        <taxon>Varidnaviria</taxon>
        <taxon>Bamfordvirae</taxon>
        <taxon>Nucleocytoviricota</taxon>
        <taxon>Megaviricetes</taxon>
        <taxon>Imitervirales</taxon>
        <taxon>Mimiviridae</taxon>
        <taxon>environmental samples</taxon>
    </lineage>
</organism>
<dbReference type="Pfam" id="PF13639">
    <property type="entry name" value="zf-RING_2"/>
    <property type="match status" value="1"/>
</dbReference>
<dbReference type="InterPro" id="IPR013083">
    <property type="entry name" value="Znf_RING/FYVE/PHD"/>
</dbReference>
<dbReference type="PROSITE" id="PS50089">
    <property type="entry name" value="ZF_RING_2"/>
    <property type="match status" value="1"/>
</dbReference>
<dbReference type="PANTHER" id="PTHR45676">
    <property type="entry name" value="RING-H2 FINGER PROTEIN ATL51-RELATED"/>
    <property type="match status" value="1"/>
</dbReference>
<dbReference type="GO" id="GO:0016567">
    <property type="term" value="P:protein ubiquitination"/>
    <property type="evidence" value="ECO:0007669"/>
    <property type="project" value="TreeGrafter"/>
</dbReference>
<proteinExistence type="predicted"/>
<dbReference type="InterPro" id="IPR001841">
    <property type="entry name" value="Znf_RING"/>
</dbReference>
<dbReference type="GO" id="GO:0008270">
    <property type="term" value="F:zinc ion binding"/>
    <property type="evidence" value="ECO:0007669"/>
    <property type="project" value="UniProtKB-KW"/>
</dbReference>
<dbReference type="EMBL" id="MN448266">
    <property type="protein sequence ID" value="QFG73655.1"/>
    <property type="molecule type" value="Genomic_DNA"/>
</dbReference>
<feature type="compositionally biased region" description="Basic residues" evidence="2">
    <location>
        <begin position="97"/>
        <end position="109"/>
    </location>
</feature>
<name>A0A5J6VHD7_9VIRU</name>
<dbReference type="PANTHER" id="PTHR45676:SF61">
    <property type="entry name" value="RING-TYPE DOMAIN-CONTAINING PROTEIN"/>
    <property type="match status" value="1"/>
</dbReference>
<dbReference type="SMART" id="SM00184">
    <property type="entry name" value="RING"/>
    <property type="match status" value="1"/>
</dbReference>
<evidence type="ECO:0000259" key="3">
    <source>
        <dbReference type="PROSITE" id="PS50089"/>
    </source>
</evidence>
<accession>A0A5J6VHD7</accession>
<dbReference type="Gene3D" id="3.30.40.10">
    <property type="entry name" value="Zinc/RING finger domain, C3HC4 (zinc finger)"/>
    <property type="match status" value="1"/>
</dbReference>
<feature type="region of interest" description="Disordered" evidence="2">
    <location>
        <begin position="90"/>
        <end position="111"/>
    </location>
</feature>
<feature type="domain" description="RING-type" evidence="3">
    <location>
        <begin position="123"/>
        <end position="162"/>
    </location>
</feature>